<evidence type="ECO:0000313" key="3">
    <source>
        <dbReference type="Proteomes" id="UP000485058"/>
    </source>
</evidence>
<feature type="compositionally biased region" description="Acidic residues" evidence="1">
    <location>
        <begin position="95"/>
        <end position="109"/>
    </location>
</feature>
<keyword evidence="3" id="KW-1185">Reference proteome</keyword>
<sequence length="152" mass="16501">MYEPLDAAAQQQGVDRGGVENAGVDDAEHRVRGAREPSGDGNAGRGSALLITPRHTDLVTSSAGLAAEDEDHRDVKQQAAQEREAKSSVGQQQLPEEEDGKEQSEEETTEPASHLQVLGPSRWWRSMRLSPAGPAFMRSLLHQLLRGLEALQ</sequence>
<protein>
    <submittedName>
        <fullName evidence="2">Uncharacterized protein</fullName>
    </submittedName>
</protein>
<feature type="non-terminal residue" evidence="2">
    <location>
        <position position="1"/>
    </location>
</feature>
<name>A0A699ZXE3_HAELA</name>
<feature type="compositionally biased region" description="Basic and acidic residues" evidence="1">
    <location>
        <begin position="70"/>
        <end position="86"/>
    </location>
</feature>
<dbReference type="Proteomes" id="UP000485058">
    <property type="component" value="Unassembled WGS sequence"/>
</dbReference>
<organism evidence="2 3">
    <name type="scientific">Haematococcus lacustris</name>
    <name type="common">Green alga</name>
    <name type="synonym">Haematococcus pluvialis</name>
    <dbReference type="NCBI Taxonomy" id="44745"/>
    <lineage>
        <taxon>Eukaryota</taxon>
        <taxon>Viridiplantae</taxon>
        <taxon>Chlorophyta</taxon>
        <taxon>core chlorophytes</taxon>
        <taxon>Chlorophyceae</taxon>
        <taxon>CS clade</taxon>
        <taxon>Chlamydomonadales</taxon>
        <taxon>Haematococcaceae</taxon>
        <taxon>Haematococcus</taxon>
    </lineage>
</organism>
<dbReference type="AlphaFoldDB" id="A0A699ZXE3"/>
<evidence type="ECO:0000256" key="1">
    <source>
        <dbReference type="SAM" id="MobiDB-lite"/>
    </source>
</evidence>
<feature type="compositionally biased region" description="Basic and acidic residues" evidence="1">
    <location>
        <begin position="26"/>
        <end position="38"/>
    </location>
</feature>
<feature type="region of interest" description="Disordered" evidence="1">
    <location>
        <begin position="1"/>
        <end position="120"/>
    </location>
</feature>
<reference evidence="2 3" key="1">
    <citation type="submission" date="2020-02" db="EMBL/GenBank/DDBJ databases">
        <title>Draft genome sequence of Haematococcus lacustris strain NIES-144.</title>
        <authorList>
            <person name="Morimoto D."/>
            <person name="Nakagawa S."/>
            <person name="Yoshida T."/>
            <person name="Sawayama S."/>
        </authorList>
    </citation>
    <scope>NUCLEOTIDE SEQUENCE [LARGE SCALE GENOMIC DNA]</scope>
    <source>
        <strain evidence="2 3">NIES-144</strain>
    </source>
</reference>
<evidence type="ECO:0000313" key="2">
    <source>
        <dbReference type="EMBL" id="GFH25790.1"/>
    </source>
</evidence>
<accession>A0A699ZXE3</accession>
<gene>
    <name evidence="2" type="ORF">HaLaN_23814</name>
</gene>
<feature type="non-terminal residue" evidence="2">
    <location>
        <position position="152"/>
    </location>
</feature>
<dbReference type="EMBL" id="BLLF01002919">
    <property type="protein sequence ID" value="GFH25790.1"/>
    <property type="molecule type" value="Genomic_DNA"/>
</dbReference>
<comment type="caution">
    <text evidence="2">The sequence shown here is derived from an EMBL/GenBank/DDBJ whole genome shotgun (WGS) entry which is preliminary data.</text>
</comment>
<proteinExistence type="predicted"/>